<evidence type="ECO:0000313" key="7">
    <source>
        <dbReference type="Proteomes" id="UP001231941"/>
    </source>
</evidence>
<name>A0ABT9J071_9BACL</name>
<keyword evidence="7" id="KW-1185">Reference proteome</keyword>
<sequence>MDFKQLEAFQAVLDEGSYSDAAKNLFVSQPTITVRLKALQDELGVALFQRYGRKVKPTLAGRILAYYVSDILNLHSNAVQAIQDTKQNNSKTLKISTTSTGTYVLPPITKGFQESYENTRISLSISNVKSAVTQLREQKTDLAVITSPIEKNELSSVIVGEDALVLAAHSDHPLAGKKNVSIKDLKNECFIIREQGSDTRQQFELWCHQNHFYPNNYIEIDQPEAIRISVLNHVGLAVMSKFIVQSESKFSSLSILDVEGFPIHRYVQVLMQPDKQEDVLTQAFVQYLKEKLSTMS</sequence>
<evidence type="ECO:0000313" key="6">
    <source>
        <dbReference type="EMBL" id="MDP5274425.1"/>
    </source>
</evidence>
<dbReference type="Pfam" id="PF00126">
    <property type="entry name" value="HTH_1"/>
    <property type="match status" value="1"/>
</dbReference>
<keyword evidence="3" id="KW-0238">DNA-binding</keyword>
<dbReference type="PROSITE" id="PS50931">
    <property type="entry name" value="HTH_LYSR"/>
    <property type="match status" value="1"/>
</dbReference>
<gene>
    <name evidence="6" type="ORF">Q5Y73_09915</name>
</gene>
<dbReference type="Gene3D" id="3.40.190.290">
    <property type="match status" value="1"/>
</dbReference>
<comment type="caution">
    <text evidence="6">The sequence shown here is derived from an EMBL/GenBank/DDBJ whole genome shotgun (WGS) entry which is preliminary data.</text>
</comment>
<dbReference type="Pfam" id="PF03466">
    <property type="entry name" value="LysR_substrate"/>
    <property type="match status" value="1"/>
</dbReference>
<evidence type="ECO:0000259" key="5">
    <source>
        <dbReference type="PROSITE" id="PS50931"/>
    </source>
</evidence>
<dbReference type="SUPFAM" id="SSF53850">
    <property type="entry name" value="Periplasmic binding protein-like II"/>
    <property type="match status" value="1"/>
</dbReference>
<evidence type="ECO:0000256" key="4">
    <source>
        <dbReference type="ARBA" id="ARBA00023163"/>
    </source>
</evidence>
<feature type="domain" description="HTH lysR-type" evidence="5">
    <location>
        <begin position="1"/>
        <end position="58"/>
    </location>
</feature>
<dbReference type="RefSeq" id="WP_305991736.1">
    <property type="nucleotide sequence ID" value="NZ_JAVAMP010000003.1"/>
</dbReference>
<reference evidence="6 7" key="1">
    <citation type="submission" date="2023-08" db="EMBL/GenBank/DDBJ databases">
        <authorList>
            <person name="Park J.-S."/>
        </authorList>
    </citation>
    <scope>NUCLEOTIDE SEQUENCE [LARGE SCALE GENOMIC DNA]</scope>
    <source>
        <strain evidence="6 7">2205SS18-9</strain>
    </source>
</reference>
<dbReference type="Proteomes" id="UP001231941">
    <property type="component" value="Unassembled WGS sequence"/>
</dbReference>
<comment type="similarity">
    <text evidence="1">Belongs to the LysR transcriptional regulatory family.</text>
</comment>
<organism evidence="6 7">
    <name type="scientific">Chengkuizengella axinellae</name>
    <dbReference type="NCBI Taxonomy" id="3064388"/>
    <lineage>
        <taxon>Bacteria</taxon>
        <taxon>Bacillati</taxon>
        <taxon>Bacillota</taxon>
        <taxon>Bacilli</taxon>
        <taxon>Bacillales</taxon>
        <taxon>Paenibacillaceae</taxon>
        <taxon>Chengkuizengella</taxon>
    </lineage>
</organism>
<dbReference type="InterPro" id="IPR036390">
    <property type="entry name" value="WH_DNA-bd_sf"/>
</dbReference>
<dbReference type="PANTHER" id="PTHR30126:SF40">
    <property type="entry name" value="HTH-TYPE TRANSCRIPTIONAL REGULATOR GLTR"/>
    <property type="match status" value="1"/>
</dbReference>
<dbReference type="InterPro" id="IPR000847">
    <property type="entry name" value="LysR_HTH_N"/>
</dbReference>
<dbReference type="InterPro" id="IPR005119">
    <property type="entry name" value="LysR_subst-bd"/>
</dbReference>
<proteinExistence type="inferred from homology"/>
<keyword evidence="4" id="KW-0804">Transcription</keyword>
<dbReference type="PANTHER" id="PTHR30126">
    <property type="entry name" value="HTH-TYPE TRANSCRIPTIONAL REGULATOR"/>
    <property type="match status" value="1"/>
</dbReference>
<evidence type="ECO:0000256" key="3">
    <source>
        <dbReference type="ARBA" id="ARBA00023125"/>
    </source>
</evidence>
<dbReference type="SUPFAM" id="SSF46785">
    <property type="entry name" value="Winged helix' DNA-binding domain"/>
    <property type="match status" value="1"/>
</dbReference>
<keyword evidence="2" id="KW-0805">Transcription regulation</keyword>
<dbReference type="PRINTS" id="PR00039">
    <property type="entry name" value="HTHLYSR"/>
</dbReference>
<evidence type="ECO:0000256" key="1">
    <source>
        <dbReference type="ARBA" id="ARBA00009437"/>
    </source>
</evidence>
<dbReference type="InterPro" id="IPR036388">
    <property type="entry name" value="WH-like_DNA-bd_sf"/>
</dbReference>
<accession>A0ABT9J071</accession>
<dbReference type="EMBL" id="JAVAMP010000003">
    <property type="protein sequence ID" value="MDP5274425.1"/>
    <property type="molecule type" value="Genomic_DNA"/>
</dbReference>
<evidence type="ECO:0000256" key="2">
    <source>
        <dbReference type="ARBA" id="ARBA00023015"/>
    </source>
</evidence>
<dbReference type="Gene3D" id="1.10.10.10">
    <property type="entry name" value="Winged helix-like DNA-binding domain superfamily/Winged helix DNA-binding domain"/>
    <property type="match status" value="1"/>
</dbReference>
<protein>
    <submittedName>
        <fullName evidence="6">LysR family transcriptional regulator</fullName>
    </submittedName>
</protein>